<dbReference type="RefSeq" id="WP_188595741.1">
    <property type="nucleotide sequence ID" value="NZ_BMNL01000001.1"/>
</dbReference>
<organism evidence="1 2">
    <name type="scientific">Thermocladium modestius</name>
    <dbReference type="NCBI Taxonomy" id="62609"/>
    <lineage>
        <taxon>Archaea</taxon>
        <taxon>Thermoproteota</taxon>
        <taxon>Thermoprotei</taxon>
        <taxon>Thermoproteales</taxon>
        <taxon>Thermoproteaceae</taxon>
        <taxon>Thermocladium</taxon>
    </lineage>
</organism>
<proteinExistence type="predicted"/>
<keyword evidence="2" id="KW-1185">Reference proteome</keyword>
<comment type="caution">
    <text evidence="1">The sequence shown here is derived from an EMBL/GenBank/DDBJ whole genome shotgun (WGS) entry which is preliminary data.</text>
</comment>
<evidence type="ECO:0000313" key="1">
    <source>
        <dbReference type="EMBL" id="GGP19517.1"/>
    </source>
</evidence>
<gene>
    <name evidence="1" type="ORF">GCM10007981_03520</name>
</gene>
<dbReference type="EMBL" id="BMNL01000001">
    <property type="protein sequence ID" value="GGP19517.1"/>
    <property type="molecule type" value="Genomic_DNA"/>
</dbReference>
<evidence type="ECO:0000313" key="2">
    <source>
        <dbReference type="Proteomes" id="UP000610960"/>
    </source>
</evidence>
<sequence>MRVEDDLRSCVLGLGRDAIKAASGELELAEQDLRSAELLLNNKAYSHGLLMLQQYAERVAGTACALSGAGGGDSFDASMDCLTKLLDPSLAIDESLKCLPVVIGNLLRSAFSGSNVVENVMKELDSTMSRNYQQMLDEVKGKVEKQITAARSGHQALADNLRDLKASMGKSCAEDYRNKRELFNTARATMNSLADALRGDGNALMSVMGGDGVGAIRSMAQMIQSREVMAAVQECLVKNAVYSLSIALVAPLGFALKDNEDKLRRVSGDWTPLNLGGNSLCAAVGREMINSIGSAKPHRVMKAMITNTDDPNLRNLRASIAKISTTR</sequence>
<dbReference type="AlphaFoldDB" id="A0A830GRG1"/>
<reference evidence="1" key="1">
    <citation type="journal article" date="2014" name="Int. J. Syst. Evol. Microbiol.">
        <title>Complete genome sequence of Corynebacterium casei LMG S-19264T (=DSM 44701T), isolated from a smear-ripened cheese.</title>
        <authorList>
            <consortium name="US DOE Joint Genome Institute (JGI-PGF)"/>
            <person name="Walter F."/>
            <person name="Albersmeier A."/>
            <person name="Kalinowski J."/>
            <person name="Ruckert C."/>
        </authorList>
    </citation>
    <scope>NUCLEOTIDE SEQUENCE</scope>
    <source>
        <strain evidence="1">JCM 10088</strain>
    </source>
</reference>
<dbReference type="Proteomes" id="UP000610960">
    <property type="component" value="Unassembled WGS sequence"/>
</dbReference>
<reference evidence="1" key="2">
    <citation type="submission" date="2020-09" db="EMBL/GenBank/DDBJ databases">
        <authorList>
            <person name="Sun Q."/>
            <person name="Ohkuma M."/>
        </authorList>
    </citation>
    <scope>NUCLEOTIDE SEQUENCE</scope>
    <source>
        <strain evidence="1">JCM 10088</strain>
    </source>
</reference>
<protein>
    <submittedName>
        <fullName evidence="1">Uncharacterized protein</fullName>
    </submittedName>
</protein>
<name>A0A830GRG1_9CREN</name>
<accession>A0A830GRG1</accession>